<evidence type="ECO:0000313" key="1">
    <source>
        <dbReference type="EMBL" id="CAB4147315.1"/>
    </source>
</evidence>
<gene>
    <name evidence="1" type="ORF">UFOVP514_23</name>
</gene>
<proteinExistence type="predicted"/>
<dbReference type="EMBL" id="LR796477">
    <property type="protein sequence ID" value="CAB4147315.1"/>
    <property type="molecule type" value="Genomic_DNA"/>
</dbReference>
<accession>A0A6J5MJI4</accession>
<name>A0A6J5MJI4_9CAUD</name>
<reference evidence="1" key="1">
    <citation type="submission" date="2020-04" db="EMBL/GenBank/DDBJ databases">
        <authorList>
            <person name="Chiriac C."/>
            <person name="Salcher M."/>
            <person name="Ghai R."/>
            <person name="Kavagutti S V."/>
        </authorList>
    </citation>
    <scope>NUCLEOTIDE SEQUENCE</scope>
</reference>
<organism evidence="1">
    <name type="scientific">uncultured Caudovirales phage</name>
    <dbReference type="NCBI Taxonomy" id="2100421"/>
    <lineage>
        <taxon>Viruses</taxon>
        <taxon>Duplodnaviria</taxon>
        <taxon>Heunggongvirae</taxon>
        <taxon>Uroviricota</taxon>
        <taxon>Caudoviricetes</taxon>
        <taxon>Peduoviridae</taxon>
        <taxon>Maltschvirus</taxon>
        <taxon>Maltschvirus maltsch</taxon>
    </lineage>
</organism>
<protein>
    <submittedName>
        <fullName evidence="1">Uncharacterized protein</fullName>
    </submittedName>
</protein>
<sequence>MKLNERNAGRKKVLNGKKIHLTVNAEKEKEIRAFAKSITTYEKKKL</sequence>